<protein>
    <submittedName>
        <fullName evidence="1">Uncharacterized protein</fullName>
    </submittedName>
</protein>
<sequence>MDPQYFNLLNLCLWTPWSNYNVKILLLYKDKNIKNNMIELNNDLIYILPQKNV</sequence>
<gene>
    <name evidence="1" type="ORF">rpr22_0888</name>
</gene>
<organism evidence="1 2">
    <name type="scientific">Rickettsia prowazekii (strain Rp22)</name>
    <dbReference type="NCBI Taxonomy" id="449216"/>
    <lineage>
        <taxon>Bacteria</taxon>
        <taxon>Pseudomonadati</taxon>
        <taxon>Pseudomonadota</taxon>
        <taxon>Alphaproteobacteria</taxon>
        <taxon>Rickettsiales</taxon>
        <taxon>Rickettsiaceae</taxon>
        <taxon>Rickettsieae</taxon>
        <taxon>Rickettsia</taxon>
        <taxon>typhus group</taxon>
    </lineage>
</organism>
<accession>D5AYA9</accession>
<proteinExistence type="predicted"/>
<dbReference type="EMBL" id="CP001584">
    <property type="protein sequence ID" value="ADE30398.1"/>
    <property type="molecule type" value="Genomic_DNA"/>
</dbReference>
<dbReference type="HOGENOM" id="CLU_3065731_0_0_5"/>
<dbReference type="Proteomes" id="UP000006931">
    <property type="component" value="Chromosome"/>
</dbReference>
<reference evidence="1 2" key="1">
    <citation type="journal article" date="2010" name="Genome Res.">
        <title>Genomic, proteomic, and transcriptomic analysis of virulent and avirulent Rickettsia prowazekii reveals its adaptive mutation capabilities.</title>
        <authorList>
            <person name="Bechah Y."/>
            <person name="El Karkouri K."/>
            <person name="Mediannikov O."/>
            <person name="Leroy Q."/>
            <person name="Pelletier N."/>
            <person name="Robert C."/>
            <person name="Medigue C."/>
            <person name="Mege J.L."/>
            <person name="Raoult D."/>
        </authorList>
    </citation>
    <scope>NUCLEOTIDE SEQUENCE [LARGE SCALE GENOMIC DNA]</scope>
    <source>
        <strain evidence="1 2">Rp22</strain>
    </source>
</reference>
<dbReference type="AlphaFoldDB" id="D5AYA9"/>
<evidence type="ECO:0000313" key="1">
    <source>
        <dbReference type="EMBL" id="ADE30398.1"/>
    </source>
</evidence>
<name>D5AYA9_RICPP</name>
<evidence type="ECO:0000313" key="2">
    <source>
        <dbReference type="Proteomes" id="UP000006931"/>
    </source>
</evidence>
<dbReference type="KEGG" id="rpq:rpr22_0888"/>